<dbReference type="Pfam" id="PF04748">
    <property type="entry name" value="Polysacc_deac_2"/>
    <property type="match status" value="1"/>
</dbReference>
<dbReference type="SUPFAM" id="SSF88713">
    <property type="entry name" value="Glycoside hydrolase/deacetylase"/>
    <property type="match status" value="1"/>
</dbReference>
<dbReference type="Proteomes" id="UP000663981">
    <property type="component" value="Unassembled WGS sequence"/>
</dbReference>
<evidence type="ECO:0000313" key="2">
    <source>
        <dbReference type="EMBL" id="MBO1514463.1"/>
    </source>
</evidence>
<organism evidence="2 3">
    <name type="scientific">Metabacillus bambusae</name>
    <dbReference type="NCBI Taxonomy" id="2795218"/>
    <lineage>
        <taxon>Bacteria</taxon>
        <taxon>Bacillati</taxon>
        <taxon>Bacillota</taxon>
        <taxon>Bacilli</taxon>
        <taxon>Bacillales</taxon>
        <taxon>Bacillaceae</taxon>
        <taxon>Metabacillus</taxon>
    </lineage>
</organism>
<dbReference type="CDD" id="cd10936">
    <property type="entry name" value="CE4_DAC2"/>
    <property type="match status" value="1"/>
</dbReference>
<dbReference type="PANTHER" id="PTHR30105:SF2">
    <property type="entry name" value="DIVERGENT POLYSACCHARIDE DEACETYLASE SUPERFAMILY"/>
    <property type="match status" value="1"/>
</dbReference>
<dbReference type="EMBL" id="JAGDEL010000023">
    <property type="protein sequence ID" value="MBO1514463.1"/>
    <property type="molecule type" value="Genomic_DNA"/>
</dbReference>
<dbReference type="PANTHER" id="PTHR30105">
    <property type="entry name" value="UNCHARACTERIZED YIBQ-RELATED"/>
    <property type="match status" value="1"/>
</dbReference>
<accession>A0ABS3N978</accession>
<proteinExistence type="predicted"/>
<dbReference type="Gene3D" id="3.20.20.370">
    <property type="entry name" value="Glycoside hydrolase/deacetylase"/>
    <property type="match status" value="1"/>
</dbReference>
<reference evidence="2 3" key="1">
    <citation type="submission" date="2021-03" db="EMBL/GenBank/DDBJ databases">
        <title>Whole genome sequence of Metabacillus bambusae BG109.</title>
        <authorList>
            <person name="Jeong J.W."/>
        </authorList>
    </citation>
    <scope>NUCLEOTIDE SEQUENCE [LARGE SCALE GENOMIC DNA]</scope>
    <source>
        <strain evidence="2 3">BG109</strain>
    </source>
</reference>
<evidence type="ECO:0000313" key="3">
    <source>
        <dbReference type="Proteomes" id="UP000663981"/>
    </source>
</evidence>
<comment type="caution">
    <text evidence="2">The sequence shown here is derived from an EMBL/GenBank/DDBJ whole genome shotgun (WGS) entry which is preliminary data.</text>
</comment>
<dbReference type="InterPro" id="IPR006837">
    <property type="entry name" value="Divergent_DAC"/>
</dbReference>
<sequence length="262" mass="29024">MFMKMLLLLGLLSTTLLPSLPHLSSTQQSNEQKHVAIVIDDFGNGMKGTEEILSLPIRLTVAVMPFLSTTEKDAKLAFEKGHEVILHLPMEPVHGKKSWLGPGAITTDLSDDEVRKRVNKAIDAIPHVVGMNNHMGSKVSADKRVMRIILEVCQERGLYYLDSKTTGKSVVATLANELGVPYLENELFFDEQYTTSHIIKQANLLMNKIDVDNEIIAIGHVGIAGEKTASVLKQYVPLVEKKAETVTLSELFIEPEDVTEIH</sequence>
<feature type="signal peptide" evidence="1">
    <location>
        <begin position="1"/>
        <end position="24"/>
    </location>
</feature>
<feature type="chain" id="PRO_5045599150" evidence="1">
    <location>
        <begin position="25"/>
        <end position="262"/>
    </location>
</feature>
<keyword evidence="1" id="KW-0732">Signal</keyword>
<evidence type="ECO:0000256" key="1">
    <source>
        <dbReference type="SAM" id="SignalP"/>
    </source>
</evidence>
<keyword evidence="3" id="KW-1185">Reference proteome</keyword>
<protein>
    <submittedName>
        <fullName evidence="2">Divergent polysaccharide deacetylase family protein</fullName>
    </submittedName>
</protein>
<dbReference type="InterPro" id="IPR011330">
    <property type="entry name" value="Glyco_hydro/deAcase_b/a-brl"/>
</dbReference>
<gene>
    <name evidence="2" type="ORF">I7822_22815</name>
</gene>
<name>A0ABS3N978_9BACI</name>